<evidence type="ECO:0000313" key="14">
    <source>
        <dbReference type="Proteomes" id="UP000190648"/>
    </source>
</evidence>
<dbReference type="PROSITE" id="PS00237">
    <property type="entry name" value="G_PROTEIN_RECEP_F1_1"/>
    <property type="match status" value="1"/>
</dbReference>
<keyword evidence="14" id="KW-1185">Reference proteome</keyword>
<evidence type="ECO:0000256" key="1">
    <source>
        <dbReference type="ARBA" id="ARBA00004651"/>
    </source>
</evidence>
<evidence type="ECO:0000256" key="9">
    <source>
        <dbReference type="RuleBase" id="RU000688"/>
    </source>
</evidence>
<comment type="subcellular location">
    <subcellularLocation>
        <location evidence="1">Cell membrane</location>
        <topology evidence="1">Multi-pass membrane protein</topology>
    </subcellularLocation>
</comment>
<proteinExistence type="inferred from homology"/>
<keyword evidence="4 11" id="KW-1133">Transmembrane helix</keyword>
<evidence type="ECO:0000256" key="2">
    <source>
        <dbReference type="ARBA" id="ARBA00022475"/>
    </source>
</evidence>
<dbReference type="AlphaFoldDB" id="A0A1V4KLW0"/>
<dbReference type="Gene3D" id="1.20.1070.10">
    <property type="entry name" value="Rhodopsin 7-helix transmembrane proteins"/>
    <property type="match status" value="1"/>
</dbReference>
<name>A0A1V4KLW0_PATFA</name>
<feature type="region of interest" description="Disordered" evidence="10">
    <location>
        <begin position="258"/>
        <end position="290"/>
    </location>
</feature>
<keyword evidence="2" id="KW-1003">Cell membrane</keyword>
<dbReference type="Proteomes" id="UP000190648">
    <property type="component" value="Unassembled WGS sequence"/>
</dbReference>
<feature type="domain" description="G-protein coupled receptors family 1 profile" evidence="12">
    <location>
        <begin position="57"/>
        <end position="227"/>
    </location>
</feature>
<keyword evidence="5 9" id="KW-0297">G-protein coupled receptor</keyword>
<sequence length="317" mass="35709">MGYNLSYGKLPDDRLSPDNSSAPNATAGSLGSAAHNEFTTIVLPVLYLIIFLASILLNGLAVWIFFHIRNKTSFIFYLKNIVVADLLMTLTFPFKIIQDSQLGPWHFNSFLCRYTTVLFYANMYTTIVFLGLISIDRYLKVVKPFGDSRMYSITFTKVLSACVWVVMAFLALPNLILTNGYPTRRNIDDCLKLKSPLGLQWHTAVIYINTCTFVVVLVVLIGCYIAISRSEPQLSTWALPSVRTTVTLCPRAFNRAKSATQNTNRSRERAATTVNEHGKAGQTDAQDAPALRHRARRMRLLKFSFRKCQGLLGKMKK</sequence>
<evidence type="ECO:0000256" key="4">
    <source>
        <dbReference type="ARBA" id="ARBA00022989"/>
    </source>
</evidence>
<dbReference type="GO" id="GO:0005886">
    <property type="term" value="C:plasma membrane"/>
    <property type="evidence" value="ECO:0007669"/>
    <property type="project" value="UniProtKB-SubCell"/>
</dbReference>
<dbReference type="Pfam" id="PF00001">
    <property type="entry name" value="7tm_1"/>
    <property type="match status" value="1"/>
</dbReference>
<protein>
    <submittedName>
        <fullName evidence="13">G-protein coupled receptor 87</fullName>
    </submittedName>
</protein>
<feature type="transmembrane region" description="Helical" evidence="11">
    <location>
        <begin position="45"/>
        <end position="66"/>
    </location>
</feature>
<dbReference type="OrthoDB" id="6163051at2759"/>
<dbReference type="PROSITE" id="PS50262">
    <property type="entry name" value="G_PROTEIN_RECEP_F1_2"/>
    <property type="match status" value="1"/>
</dbReference>
<evidence type="ECO:0000256" key="7">
    <source>
        <dbReference type="ARBA" id="ARBA00023170"/>
    </source>
</evidence>
<keyword evidence="3 9" id="KW-0812">Transmembrane</keyword>
<keyword evidence="6 11" id="KW-0472">Membrane</keyword>
<dbReference type="STRING" id="372326.A0A1V4KLW0"/>
<feature type="region of interest" description="Disordered" evidence="10">
    <location>
        <begin position="1"/>
        <end position="23"/>
    </location>
</feature>
<comment type="similarity">
    <text evidence="9">Belongs to the G-protein coupled receptor 1 family.</text>
</comment>
<dbReference type="InterPro" id="IPR017452">
    <property type="entry name" value="GPCR_Rhodpsn_7TM"/>
</dbReference>
<evidence type="ECO:0000259" key="12">
    <source>
        <dbReference type="PROSITE" id="PS50262"/>
    </source>
</evidence>
<evidence type="ECO:0000256" key="5">
    <source>
        <dbReference type="ARBA" id="ARBA00023040"/>
    </source>
</evidence>
<dbReference type="EMBL" id="LSYS01002834">
    <property type="protein sequence ID" value="OPJ85434.1"/>
    <property type="molecule type" value="Genomic_DNA"/>
</dbReference>
<feature type="transmembrane region" description="Helical" evidence="11">
    <location>
        <begin position="151"/>
        <end position="172"/>
    </location>
</feature>
<comment type="caution">
    <text evidence="13">The sequence shown here is derived from an EMBL/GenBank/DDBJ whole genome shotgun (WGS) entry which is preliminary data.</text>
</comment>
<dbReference type="GO" id="GO:0045028">
    <property type="term" value="F:G protein-coupled purinergic nucleotide receptor activity"/>
    <property type="evidence" value="ECO:0007669"/>
    <property type="project" value="TreeGrafter"/>
</dbReference>
<evidence type="ECO:0000256" key="11">
    <source>
        <dbReference type="SAM" id="Phobius"/>
    </source>
</evidence>
<evidence type="ECO:0000256" key="3">
    <source>
        <dbReference type="ARBA" id="ARBA00022692"/>
    </source>
</evidence>
<evidence type="ECO:0000256" key="10">
    <source>
        <dbReference type="SAM" id="MobiDB-lite"/>
    </source>
</evidence>
<dbReference type="SUPFAM" id="SSF81321">
    <property type="entry name" value="Family A G protein-coupled receptor-like"/>
    <property type="match status" value="1"/>
</dbReference>
<feature type="transmembrane region" description="Helical" evidence="11">
    <location>
        <begin position="78"/>
        <end position="97"/>
    </location>
</feature>
<evidence type="ECO:0000256" key="8">
    <source>
        <dbReference type="ARBA" id="ARBA00023224"/>
    </source>
</evidence>
<reference evidence="13 14" key="1">
    <citation type="submission" date="2016-02" db="EMBL/GenBank/DDBJ databases">
        <title>Band-tailed pigeon sequencing and assembly.</title>
        <authorList>
            <person name="Soares A.E."/>
            <person name="Novak B.J."/>
            <person name="Rice E.S."/>
            <person name="O'Connell B."/>
            <person name="Chang D."/>
            <person name="Weber S."/>
            <person name="Shapiro B."/>
        </authorList>
    </citation>
    <scope>NUCLEOTIDE SEQUENCE [LARGE SCALE GENOMIC DNA]</scope>
    <source>
        <strain evidence="13">BTP2013</strain>
        <tissue evidence="13">Blood</tissue>
    </source>
</reference>
<dbReference type="PRINTS" id="PR00237">
    <property type="entry name" value="GPCRRHODOPSN"/>
</dbReference>
<feature type="transmembrane region" description="Helical" evidence="11">
    <location>
        <begin position="204"/>
        <end position="227"/>
    </location>
</feature>
<keyword evidence="8 9" id="KW-0807">Transducer</keyword>
<gene>
    <name evidence="13" type="primary">GPR87</name>
    <name evidence="13" type="ORF">AV530_001664</name>
</gene>
<dbReference type="PANTHER" id="PTHR24233">
    <property type="entry name" value="P2Y PURINOCEPTOR-RELATED G-PROTEIN COUPLED RECEPTOR"/>
    <property type="match status" value="1"/>
</dbReference>
<keyword evidence="7 9" id="KW-0675">Receptor</keyword>
<evidence type="ECO:0000313" key="13">
    <source>
        <dbReference type="EMBL" id="OPJ85434.1"/>
    </source>
</evidence>
<feature type="transmembrane region" description="Helical" evidence="11">
    <location>
        <begin position="117"/>
        <end position="139"/>
    </location>
</feature>
<accession>A0A1V4KLW0</accession>
<dbReference type="PANTHER" id="PTHR24233:SF8">
    <property type="entry name" value="G-PROTEIN COUPLED RECEPTOR 87"/>
    <property type="match status" value="1"/>
</dbReference>
<evidence type="ECO:0000256" key="6">
    <source>
        <dbReference type="ARBA" id="ARBA00023136"/>
    </source>
</evidence>
<organism evidence="13 14">
    <name type="scientific">Patagioenas fasciata monilis</name>
    <dbReference type="NCBI Taxonomy" id="372326"/>
    <lineage>
        <taxon>Eukaryota</taxon>
        <taxon>Metazoa</taxon>
        <taxon>Chordata</taxon>
        <taxon>Craniata</taxon>
        <taxon>Vertebrata</taxon>
        <taxon>Euteleostomi</taxon>
        <taxon>Archelosauria</taxon>
        <taxon>Archosauria</taxon>
        <taxon>Dinosauria</taxon>
        <taxon>Saurischia</taxon>
        <taxon>Theropoda</taxon>
        <taxon>Coelurosauria</taxon>
        <taxon>Aves</taxon>
        <taxon>Neognathae</taxon>
        <taxon>Neoaves</taxon>
        <taxon>Columbimorphae</taxon>
        <taxon>Columbiformes</taxon>
        <taxon>Columbidae</taxon>
        <taxon>Patagioenas</taxon>
    </lineage>
</organism>
<dbReference type="InterPro" id="IPR000276">
    <property type="entry name" value="GPCR_Rhodpsn"/>
</dbReference>